<dbReference type="GO" id="GO:0050930">
    <property type="term" value="P:induction of positive chemotaxis"/>
    <property type="evidence" value="ECO:0007669"/>
    <property type="project" value="Ensembl"/>
</dbReference>
<dbReference type="PROSITE" id="PS00022">
    <property type="entry name" value="EGF_1"/>
    <property type="match status" value="1"/>
</dbReference>
<dbReference type="GO" id="GO:0021508">
    <property type="term" value="P:floor plate formation"/>
    <property type="evidence" value="ECO:0007669"/>
    <property type="project" value="Ensembl"/>
</dbReference>
<evidence type="ECO:0000256" key="5">
    <source>
        <dbReference type="PROSITE-ProRule" id="PRU00076"/>
    </source>
</evidence>
<evidence type="ECO:0000259" key="7">
    <source>
        <dbReference type="PROSITE" id="PS50026"/>
    </source>
</evidence>
<protein>
    <submittedName>
        <fullName evidence="8">Teratocarcinoma-derived growth factor 1</fullName>
    </submittedName>
</protein>
<dbReference type="Ensembl" id="ENSSFOT00015019074.2">
    <property type="protein sequence ID" value="ENSSFOP00015018861.2"/>
    <property type="gene ID" value="ENSSFOG00015012135.2"/>
</dbReference>
<dbReference type="GO" id="GO:0001843">
    <property type="term" value="P:neural tube closure"/>
    <property type="evidence" value="ECO:0007669"/>
    <property type="project" value="Ensembl"/>
</dbReference>
<dbReference type="Gene3D" id="2.10.25.10">
    <property type="entry name" value="Laminin"/>
    <property type="match status" value="1"/>
</dbReference>
<dbReference type="GO" id="GO:0046619">
    <property type="term" value="P:lens placode formation involved in camera-type eye formation"/>
    <property type="evidence" value="ECO:0007669"/>
    <property type="project" value="Ensembl"/>
</dbReference>
<reference evidence="8" key="3">
    <citation type="submission" date="2025-09" db="UniProtKB">
        <authorList>
            <consortium name="Ensembl"/>
        </authorList>
    </citation>
    <scope>IDENTIFICATION</scope>
</reference>
<keyword evidence="4" id="KW-0325">Glycoprotein</keyword>
<feature type="chain" id="PRO_5034704148" evidence="6">
    <location>
        <begin position="17"/>
        <end position="188"/>
    </location>
</feature>
<keyword evidence="3 5" id="KW-1015">Disulfide bond</keyword>
<evidence type="ECO:0000313" key="8">
    <source>
        <dbReference type="Ensembl" id="ENSSFOP00015018861.2"/>
    </source>
</evidence>
<organism evidence="8 9">
    <name type="scientific">Scleropages formosus</name>
    <name type="common">Asian bonytongue</name>
    <name type="synonym">Osteoglossum formosum</name>
    <dbReference type="NCBI Taxonomy" id="113540"/>
    <lineage>
        <taxon>Eukaryota</taxon>
        <taxon>Metazoa</taxon>
        <taxon>Chordata</taxon>
        <taxon>Craniata</taxon>
        <taxon>Vertebrata</taxon>
        <taxon>Euteleostomi</taxon>
        <taxon>Actinopterygii</taxon>
        <taxon>Neopterygii</taxon>
        <taxon>Teleostei</taxon>
        <taxon>Osteoglossocephala</taxon>
        <taxon>Osteoglossomorpha</taxon>
        <taxon>Osteoglossiformes</taxon>
        <taxon>Osteoglossidae</taxon>
        <taxon>Scleropages</taxon>
    </lineage>
</organism>
<evidence type="ECO:0000256" key="4">
    <source>
        <dbReference type="ARBA" id="ARBA00023180"/>
    </source>
</evidence>
<dbReference type="GO" id="GO:0060975">
    <property type="term" value="P:cardioblast migration to the midline involved in heart field formation"/>
    <property type="evidence" value="ECO:0007669"/>
    <property type="project" value="Ensembl"/>
</dbReference>
<dbReference type="Proteomes" id="UP000694397">
    <property type="component" value="Chromosome 6"/>
</dbReference>
<keyword evidence="9" id="KW-1185">Reference proteome</keyword>
<proteinExistence type="inferred from homology"/>
<dbReference type="CTD" id="30304"/>
<feature type="disulfide bond" evidence="5">
    <location>
        <begin position="103"/>
        <end position="112"/>
    </location>
</feature>
<dbReference type="GO" id="GO:0030325">
    <property type="term" value="P:adrenal gland development"/>
    <property type="evidence" value="ECO:0007669"/>
    <property type="project" value="Ensembl"/>
</dbReference>
<reference evidence="8 9" key="1">
    <citation type="submission" date="2019-04" db="EMBL/GenBank/DDBJ databases">
        <authorList>
            <consortium name="Wellcome Sanger Institute Data Sharing"/>
        </authorList>
    </citation>
    <scope>NUCLEOTIDE SEQUENCE [LARGE SCALE GENOMIC DNA]</scope>
</reference>
<comment type="caution">
    <text evidence="5">Lacks conserved residue(s) required for the propagation of feature annotation.</text>
</comment>
<feature type="signal peptide" evidence="6">
    <location>
        <begin position="1"/>
        <end position="16"/>
    </location>
</feature>
<evidence type="ECO:0000256" key="3">
    <source>
        <dbReference type="ARBA" id="ARBA00023157"/>
    </source>
</evidence>
<dbReference type="GO" id="GO:0031018">
    <property type="term" value="P:endocrine pancreas development"/>
    <property type="evidence" value="ECO:0007669"/>
    <property type="project" value="Ensembl"/>
</dbReference>
<dbReference type="GeneTree" id="ENSGT00940000166301"/>
<dbReference type="Pfam" id="PF09443">
    <property type="entry name" value="CFC"/>
    <property type="match status" value="1"/>
</dbReference>
<keyword evidence="2 5" id="KW-0245">EGF-like domain</keyword>
<dbReference type="RefSeq" id="XP_018592190.1">
    <property type="nucleotide sequence ID" value="XM_018736674.2"/>
</dbReference>
<dbReference type="GeneID" id="108924979"/>
<dbReference type="GO" id="GO:0007398">
    <property type="term" value="P:ectoderm development"/>
    <property type="evidence" value="ECO:0007669"/>
    <property type="project" value="Ensembl"/>
</dbReference>
<dbReference type="GO" id="GO:0001756">
    <property type="term" value="P:somitogenesis"/>
    <property type="evidence" value="ECO:0007669"/>
    <property type="project" value="Ensembl"/>
</dbReference>
<dbReference type="GO" id="GO:0007165">
    <property type="term" value="P:signal transduction"/>
    <property type="evidence" value="ECO:0007669"/>
    <property type="project" value="UniProtKB-ARBA"/>
</dbReference>
<dbReference type="GO" id="GO:0060027">
    <property type="term" value="P:convergent extension involved in gastrulation"/>
    <property type="evidence" value="ECO:0007669"/>
    <property type="project" value="Ensembl"/>
</dbReference>
<dbReference type="GO" id="GO:0001889">
    <property type="term" value="P:liver development"/>
    <property type="evidence" value="ECO:0007669"/>
    <property type="project" value="Ensembl"/>
</dbReference>
<dbReference type="CDD" id="cd00054">
    <property type="entry name" value="EGF_CA"/>
    <property type="match status" value="1"/>
</dbReference>
<dbReference type="SUPFAM" id="SSF57196">
    <property type="entry name" value="EGF/Laminin"/>
    <property type="match status" value="2"/>
</dbReference>
<dbReference type="GO" id="GO:0009897">
    <property type="term" value="C:external side of plasma membrane"/>
    <property type="evidence" value="ECO:0007669"/>
    <property type="project" value="Ensembl"/>
</dbReference>
<accession>A0A8C9V3R1</accession>
<dbReference type="AlphaFoldDB" id="A0A8C9V3R1"/>
<sequence length="188" mass="21336">MFFLYFSFSLPRLLLAAVIVYHHHQASASGTGQYECEGPRCDETTQNAESRKHFERMNALADERKLREAGPVIPFVGLTESSKQSRTCCQNGGTCILGSFCACPKHFTGRNCEYDLRVKYCGEVPHGQWVKKGCSYCRCGYGSLHCFHNVFHNCDESQEVQWFRSSGSRVQLKCLLCLAPLLVLTYLW</sequence>
<dbReference type="GO" id="GO:0048570">
    <property type="term" value="P:notochord morphogenesis"/>
    <property type="evidence" value="ECO:0007669"/>
    <property type="project" value="Ensembl"/>
</dbReference>
<name>A0A8C9V3R1_SCLFO</name>
<dbReference type="InterPro" id="IPR000742">
    <property type="entry name" value="EGF"/>
</dbReference>
<dbReference type="GO" id="GO:0008354">
    <property type="term" value="P:germ cell migration"/>
    <property type="evidence" value="ECO:0007669"/>
    <property type="project" value="Ensembl"/>
</dbReference>
<comment type="similarity">
    <text evidence="1">Belongs to the EGF-CFC (Cripto-1/FRL1/Cryptic) family.</text>
</comment>
<keyword evidence="6" id="KW-0732">Signal</keyword>
<dbReference type="GO" id="GO:0048339">
    <property type="term" value="P:paraxial mesoderm development"/>
    <property type="evidence" value="ECO:0007669"/>
    <property type="project" value="Ensembl"/>
</dbReference>
<dbReference type="GO" id="GO:0090008">
    <property type="term" value="P:hypoblast development"/>
    <property type="evidence" value="ECO:0007669"/>
    <property type="project" value="Ensembl"/>
</dbReference>
<dbReference type="FunFam" id="2.10.25.10:FF:000421">
    <property type="entry name" value="Teratocarcinoma-derived growth factor"/>
    <property type="match status" value="1"/>
</dbReference>
<dbReference type="GO" id="GO:0060041">
    <property type="term" value="P:retina development in camera-type eye"/>
    <property type="evidence" value="ECO:0007669"/>
    <property type="project" value="Ensembl"/>
</dbReference>
<evidence type="ECO:0000256" key="6">
    <source>
        <dbReference type="SAM" id="SignalP"/>
    </source>
</evidence>
<dbReference type="GO" id="GO:0048565">
    <property type="term" value="P:digestive tract development"/>
    <property type="evidence" value="ECO:0007669"/>
    <property type="project" value="Ensembl"/>
</dbReference>
<dbReference type="GO" id="GO:0007368">
    <property type="term" value="P:determination of left/right symmetry"/>
    <property type="evidence" value="ECO:0007669"/>
    <property type="project" value="Ensembl"/>
</dbReference>
<dbReference type="GO" id="GO:0021537">
    <property type="term" value="P:telencephalon development"/>
    <property type="evidence" value="ECO:0007669"/>
    <property type="project" value="Ensembl"/>
</dbReference>
<dbReference type="OrthoDB" id="9893603at2759"/>
<dbReference type="GO" id="GO:0035775">
    <property type="term" value="P:pronephric glomerulus morphogenesis"/>
    <property type="evidence" value="ECO:0007669"/>
    <property type="project" value="Ensembl"/>
</dbReference>
<evidence type="ECO:0000256" key="1">
    <source>
        <dbReference type="ARBA" id="ARBA00007384"/>
    </source>
</evidence>
<dbReference type="GO" id="GO:0001706">
    <property type="term" value="P:endoderm formation"/>
    <property type="evidence" value="ECO:0007669"/>
    <property type="project" value="Ensembl"/>
</dbReference>
<dbReference type="GO" id="GO:0021501">
    <property type="term" value="P:prechordal plate formation"/>
    <property type="evidence" value="ECO:0007669"/>
    <property type="project" value="Ensembl"/>
</dbReference>
<dbReference type="GO" id="GO:0048854">
    <property type="term" value="P:brain morphogenesis"/>
    <property type="evidence" value="ECO:0007669"/>
    <property type="project" value="Ensembl"/>
</dbReference>
<gene>
    <name evidence="8" type="primary">tdgf1</name>
</gene>
<dbReference type="PROSITE" id="PS50026">
    <property type="entry name" value="EGF_3"/>
    <property type="match status" value="1"/>
</dbReference>
<dbReference type="GO" id="GO:0060037">
    <property type="term" value="P:pharyngeal system development"/>
    <property type="evidence" value="ECO:0007669"/>
    <property type="project" value="Ensembl"/>
</dbReference>
<dbReference type="GO" id="GO:0021999">
    <property type="term" value="P:neural plate anterior/posterior regionalization"/>
    <property type="evidence" value="ECO:0007669"/>
    <property type="project" value="Ensembl"/>
</dbReference>
<evidence type="ECO:0000313" key="9">
    <source>
        <dbReference type="Proteomes" id="UP000694397"/>
    </source>
</evidence>
<dbReference type="GO" id="GO:0072045">
    <property type="term" value="P:convergent extension involved in nephron morphogenesis"/>
    <property type="evidence" value="ECO:0007669"/>
    <property type="project" value="Ensembl"/>
</dbReference>
<dbReference type="GO" id="GO:0048382">
    <property type="term" value="P:mesendoderm development"/>
    <property type="evidence" value="ECO:0007669"/>
    <property type="project" value="Ensembl"/>
</dbReference>
<dbReference type="GO" id="GO:0001707">
    <property type="term" value="P:mesoderm formation"/>
    <property type="evidence" value="ECO:0007669"/>
    <property type="project" value="Ensembl"/>
</dbReference>
<reference evidence="8" key="2">
    <citation type="submission" date="2025-08" db="UniProtKB">
        <authorList>
            <consortium name="Ensembl"/>
        </authorList>
    </citation>
    <scope>IDENTIFICATION</scope>
</reference>
<evidence type="ECO:0000256" key="2">
    <source>
        <dbReference type="ARBA" id="ARBA00022536"/>
    </source>
</evidence>
<dbReference type="GO" id="GO:0021854">
    <property type="term" value="P:hypothalamus development"/>
    <property type="evidence" value="ECO:0007669"/>
    <property type="project" value="Ensembl"/>
</dbReference>
<dbReference type="InterPro" id="IPR019011">
    <property type="entry name" value="Cryptic/Cripto_CFC-dom"/>
</dbReference>
<feature type="domain" description="EGF-like" evidence="7">
    <location>
        <begin position="89"/>
        <end position="113"/>
    </location>
</feature>
<dbReference type="GO" id="GO:0009953">
    <property type="term" value="P:dorsal/ventral pattern formation"/>
    <property type="evidence" value="ECO:0007669"/>
    <property type="project" value="Ensembl"/>
</dbReference>